<dbReference type="Pfam" id="PF00013">
    <property type="entry name" value="KH_1"/>
    <property type="match status" value="2"/>
</dbReference>
<keyword evidence="1" id="KW-0677">Repeat</keyword>
<evidence type="ECO:0000256" key="1">
    <source>
        <dbReference type="ARBA" id="ARBA00022737"/>
    </source>
</evidence>
<dbReference type="Gene3D" id="3.30.310.210">
    <property type="match status" value="1"/>
</dbReference>
<gene>
    <name evidence="5" type="ORF">H103_01559</name>
</gene>
<evidence type="ECO:0000256" key="3">
    <source>
        <dbReference type="SAM" id="MobiDB-lite"/>
    </source>
</evidence>
<dbReference type="GO" id="GO:0003723">
    <property type="term" value="F:RNA binding"/>
    <property type="evidence" value="ECO:0007669"/>
    <property type="project" value="UniProtKB-UniRule"/>
</dbReference>
<dbReference type="Proteomes" id="UP000023758">
    <property type="component" value="Unassembled WGS sequence"/>
</dbReference>
<dbReference type="InterPro" id="IPR004088">
    <property type="entry name" value="KH_dom_type_1"/>
</dbReference>
<evidence type="ECO:0000259" key="4">
    <source>
        <dbReference type="SMART" id="SM00322"/>
    </source>
</evidence>
<evidence type="ECO:0000256" key="2">
    <source>
        <dbReference type="PROSITE-ProRule" id="PRU00117"/>
    </source>
</evidence>
<dbReference type="HOGENOM" id="CLU_025201_0_0_1"/>
<feature type="compositionally biased region" description="Basic and acidic residues" evidence="3">
    <location>
        <begin position="132"/>
        <end position="155"/>
    </location>
</feature>
<proteinExistence type="predicted"/>
<feature type="region of interest" description="Disordered" evidence="3">
    <location>
        <begin position="22"/>
        <end position="57"/>
    </location>
</feature>
<dbReference type="InterPro" id="IPR004087">
    <property type="entry name" value="KH_dom"/>
</dbReference>
<organism evidence="5">
    <name type="scientific">Trichophyton rubrum CBS 288.86</name>
    <dbReference type="NCBI Taxonomy" id="1215330"/>
    <lineage>
        <taxon>Eukaryota</taxon>
        <taxon>Fungi</taxon>
        <taxon>Dikarya</taxon>
        <taxon>Ascomycota</taxon>
        <taxon>Pezizomycotina</taxon>
        <taxon>Eurotiomycetes</taxon>
        <taxon>Eurotiomycetidae</taxon>
        <taxon>Onygenales</taxon>
        <taxon>Arthrodermataceae</taxon>
        <taxon>Trichophyton</taxon>
    </lineage>
</organism>
<name>A0A022WC77_TRIRU</name>
<dbReference type="AlphaFoldDB" id="A0A022WC77"/>
<protein>
    <recommendedName>
        <fullName evidence="4">K Homology domain-containing protein</fullName>
    </recommendedName>
</protein>
<feature type="domain" description="K Homology" evidence="4">
    <location>
        <begin position="282"/>
        <end position="353"/>
    </location>
</feature>
<feature type="region of interest" description="Disordered" evidence="3">
    <location>
        <begin position="89"/>
        <end position="195"/>
    </location>
</feature>
<evidence type="ECO:0000313" key="5">
    <source>
        <dbReference type="EMBL" id="EZF55929.1"/>
    </source>
</evidence>
<dbReference type="SUPFAM" id="SSF54791">
    <property type="entry name" value="Eukaryotic type KH-domain (KH-domain type I)"/>
    <property type="match status" value="2"/>
</dbReference>
<feature type="compositionally biased region" description="Gly residues" evidence="3">
    <location>
        <begin position="370"/>
        <end position="381"/>
    </location>
</feature>
<dbReference type="Gene3D" id="3.30.1370.10">
    <property type="entry name" value="K Homology domain, type 1"/>
    <property type="match status" value="1"/>
</dbReference>
<dbReference type="PROSITE" id="PS50084">
    <property type="entry name" value="KH_TYPE_1"/>
    <property type="match status" value="2"/>
</dbReference>
<dbReference type="EMBL" id="KK207732">
    <property type="protein sequence ID" value="EZF55929.1"/>
    <property type="molecule type" value="Genomic_DNA"/>
</dbReference>
<accession>A0A022WC77</accession>
<dbReference type="InterPro" id="IPR036612">
    <property type="entry name" value="KH_dom_type_1_sf"/>
</dbReference>
<feature type="region of interest" description="Disordered" evidence="3">
    <location>
        <begin position="354"/>
        <end position="383"/>
    </location>
</feature>
<reference evidence="5" key="1">
    <citation type="submission" date="2014-02" db="EMBL/GenBank/DDBJ databases">
        <title>The Genome Sequence of Trichophyton rubrum (morphotype fischeri) CBS 288.86.</title>
        <authorList>
            <consortium name="The Broad Institute Genomics Platform"/>
            <person name="Cuomo C.A."/>
            <person name="White T.C."/>
            <person name="Graser Y."/>
            <person name="Martinez-Rossi N."/>
            <person name="Heitman J."/>
            <person name="Young S.K."/>
            <person name="Zeng Q."/>
            <person name="Gargeya S."/>
            <person name="Abouelleil A."/>
            <person name="Alvarado L."/>
            <person name="Chapman S.B."/>
            <person name="Gainer-Dewar J."/>
            <person name="Goldberg J."/>
            <person name="Griggs A."/>
            <person name="Gujja S."/>
            <person name="Hansen M."/>
            <person name="Howarth C."/>
            <person name="Imamovic A."/>
            <person name="Larimer J."/>
            <person name="Martinez D."/>
            <person name="Murphy C."/>
            <person name="Pearson M.D."/>
            <person name="Persinoti G."/>
            <person name="Poon T."/>
            <person name="Priest M."/>
            <person name="Roberts A.D."/>
            <person name="Saif S."/>
            <person name="Shea T.D."/>
            <person name="Sykes S.N."/>
            <person name="Wortman J."/>
            <person name="Nusbaum C."/>
            <person name="Birren B."/>
        </authorList>
    </citation>
    <scope>NUCLEOTIDE SEQUENCE [LARGE SCALE GENOMIC DNA]</scope>
    <source>
        <strain evidence="5">CBS 288.86</strain>
    </source>
</reference>
<sequence length="419" mass="44643">MGDQQNISQILAALAAVRPAAGAQYASPTGATSSTAPPPSTNTGGYSLPQPDNTGSLNIGGATSITAGSVSIADAIAKARGIAAEKGITYKPTPAQIRDAGRPSHRRSRSPSRTPPRNSTARDVFRDGYNPYRDERRGADRRGAGDRGYGRERSSSPRPGAYSPPSNRHYRAGGDRSPPPRNRGPGSEENNETIEIDNKHVGLIIGRQGENLRRIENETGARVQFLDSAEHNKTIRLCRLSGPKSIRDKAKAEIDRIVSENNQARNDGRPIGQDGRPGDADGSDTTKIMVPDRTVGLVIGRSGETVRDLAERSGCRINIARDGESINGLRPVTLTGSQQAIQRAKELILGIVESDTRTSGNQGQREPRGQGLGGENGGGGEKLNEKMFIPKEYVGMVIGKGMHLSTAVSLHSCEADIYS</sequence>
<dbReference type="OrthoDB" id="5204190at2759"/>
<feature type="region of interest" description="Disordered" evidence="3">
    <location>
        <begin position="258"/>
        <end position="287"/>
    </location>
</feature>
<dbReference type="PANTHER" id="PTHR10288">
    <property type="entry name" value="KH DOMAIN CONTAINING RNA BINDING PROTEIN"/>
    <property type="match status" value="1"/>
</dbReference>
<keyword evidence="2" id="KW-0694">RNA-binding</keyword>
<dbReference type="SMART" id="SM00322">
    <property type="entry name" value="KH"/>
    <property type="match status" value="2"/>
</dbReference>
<feature type="compositionally biased region" description="Low complexity" evidence="3">
    <location>
        <begin position="22"/>
        <end position="45"/>
    </location>
</feature>
<feature type="domain" description="K Homology" evidence="4">
    <location>
        <begin position="188"/>
        <end position="259"/>
    </location>
</feature>